<gene>
    <name evidence="2" type="ORF">HOO65_060537</name>
</gene>
<evidence type="ECO:0000256" key="1">
    <source>
        <dbReference type="SAM" id="MobiDB-lite"/>
    </source>
</evidence>
<dbReference type="GeneID" id="98119933"/>
<evidence type="ECO:0000313" key="2">
    <source>
        <dbReference type="EMBL" id="KAL2886707.1"/>
    </source>
</evidence>
<dbReference type="RefSeq" id="XP_070857887.1">
    <property type="nucleotide sequence ID" value="XM_071003915.1"/>
</dbReference>
<proteinExistence type="predicted"/>
<accession>A0ABR4MEK4</accession>
<evidence type="ECO:0008006" key="4">
    <source>
        <dbReference type="Google" id="ProtNLM"/>
    </source>
</evidence>
<organism evidence="2 3">
    <name type="scientific">Ceratocystis lukuohia</name>
    <dbReference type="NCBI Taxonomy" id="2019550"/>
    <lineage>
        <taxon>Eukaryota</taxon>
        <taxon>Fungi</taxon>
        <taxon>Dikarya</taxon>
        <taxon>Ascomycota</taxon>
        <taxon>Pezizomycotina</taxon>
        <taxon>Sordariomycetes</taxon>
        <taxon>Hypocreomycetidae</taxon>
        <taxon>Microascales</taxon>
        <taxon>Ceratocystidaceae</taxon>
        <taxon>Ceratocystis</taxon>
    </lineage>
</organism>
<dbReference type="EMBL" id="JABSNW010000006">
    <property type="protein sequence ID" value="KAL2886707.1"/>
    <property type="molecule type" value="Genomic_DNA"/>
</dbReference>
<dbReference type="Proteomes" id="UP001610728">
    <property type="component" value="Unassembled WGS sequence"/>
</dbReference>
<keyword evidence="3" id="KW-1185">Reference proteome</keyword>
<protein>
    <recommendedName>
        <fullName evidence="4">BZIP domain-containing protein</fullName>
    </recommendedName>
</protein>
<feature type="region of interest" description="Disordered" evidence="1">
    <location>
        <begin position="1"/>
        <end position="40"/>
    </location>
</feature>
<reference evidence="2 3" key="1">
    <citation type="submission" date="2020-05" db="EMBL/GenBank/DDBJ databases">
        <title>Ceratocystis lukuohia genome.</title>
        <authorList>
            <person name="Harrington T.C."/>
            <person name="Kim K."/>
            <person name="Mayers C.G."/>
        </authorList>
    </citation>
    <scope>NUCLEOTIDE SEQUENCE [LARGE SCALE GENOMIC DNA]</scope>
    <source>
        <strain evidence="2 3">C4212</strain>
    </source>
</reference>
<comment type="caution">
    <text evidence="2">The sequence shown here is derived from an EMBL/GenBank/DDBJ whole genome shotgun (WGS) entry which is preliminary data.</text>
</comment>
<sequence>MPRPRKHASKDAPSSESYQRRREQIRAAQTRHRRRATELREQLEKWRSTMQSRLIMDGSAQSDIRGQNEIMWEILTESIMADGWDRVNISSLPPDQREYLLQRVNHRSQETGYYPPSPNFDANYHQPSTSSALSLESLLYSFHPQQNQGQAGQFQLLQPDSSYQMPHIHSDHQLANDLLPSMGHAEMGAGYHSSGVVGAAGRLCYHASRGMSGCPLANLGHEQLASAHRFVELLRGMCSRGASFHPSMAISSYGGPSSYEDHYGSLSSMDYRHHAISAVTGEIDLCNEHSADDTANTNPDTLTPVQALFFLLRRAHPDYYLVSAANLDSLGAICSRLVSCVPGLGAVVSRVDFDNAINSLL</sequence>
<evidence type="ECO:0000313" key="3">
    <source>
        <dbReference type="Proteomes" id="UP001610728"/>
    </source>
</evidence>
<name>A0ABR4MEK4_9PEZI</name>